<feature type="region of interest" description="Disordered" evidence="17">
    <location>
        <begin position="463"/>
        <end position="535"/>
    </location>
</feature>
<comment type="similarity">
    <text evidence="5">Belongs to the tRNA pseudouridine synthase TruA family.</text>
</comment>
<evidence type="ECO:0000256" key="9">
    <source>
        <dbReference type="ARBA" id="ARBA00023242"/>
    </source>
</evidence>
<comment type="catalytic activity">
    <reaction evidence="1">
        <text>a uridine in mRNA = a pseudouridine in mRNA</text>
        <dbReference type="Rhea" id="RHEA:56644"/>
        <dbReference type="Rhea" id="RHEA-COMP:14658"/>
        <dbReference type="Rhea" id="RHEA-COMP:14659"/>
        <dbReference type="ChEBI" id="CHEBI:65314"/>
        <dbReference type="ChEBI" id="CHEBI:65315"/>
    </reaction>
</comment>
<evidence type="ECO:0000256" key="4">
    <source>
        <dbReference type="ARBA" id="ARBA00004123"/>
    </source>
</evidence>
<dbReference type="GO" id="GO:0031119">
    <property type="term" value="P:tRNA pseudouridine synthesis"/>
    <property type="evidence" value="ECO:0007669"/>
    <property type="project" value="InterPro"/>
</dbReference>
<dbReference type="PANTHER" id="PTHR11142">
    <property type="entry name" value="PSEUDOURIDYLATE SYNTHASE"/>
    <property type="match status" value="1"/>
</dbReference>
<evidence type="ECO:0000256" key="7">
    <source>
        <dbReference type="ARBA" id="ARBA00022694"/>
    </source>
</evidence>
<keyword evidence="6" id="KW-0507">mRNA processing</keyword>
<feature type="domain" description="Pseudouridine synthase I TruA alpha/beta" evidence="18">
    <location>
        <begin position="280"/>
        <end position="382"/>
    </location>
</feature>
<evidence type="ECO:0000256" key="16">
    <source>
        <dbReference type="PIRSR" id="PIRSR641708-2"/>
    </source>
</evidence>
<feature type="active site" description="Nucleophile" evidence="15">
    <location>
        <position position="110"/>
    </location>
</feature>
<protein>
    <recommendedName>
        <fullName evidence="12">tRNA pseudouridine synthase 1</fullName>
    </recommendedName>
    <alternativeName>
        <fullName evidence="13">tRNA pseudouridylate synthase 1</fullName>
    </alternativeName>
    <alternativeName>
        <fullName evidence="14">tRNA-uridine isomerase 1</fullName>
    </alternativeName>
</protein>
<keyword evidence="7" id="KW-0819">tRNA processing</keyword>
<comment type="subcellular location">
    <subcellularLocation>
        <location evidence="4">Nucleus</location>
    </subcellularLocation>
</comment>
<reference evidence="19" key="2">
    <citation type="submission" date="2021-01" db="EMBL/GenBank/DDBJ databases">
        <authorList>
            <person name="Schikora-Tamarit M.A."/>
        </authorList>
    </citation>
    <scope>NUCLEOTIDE SEQUENCE</scope>
    <source>
        <strain evidence="19">CBS6341</strain>
    </source>
</reference>
<evidence type="ECO:0000256" key="10">
    <source>
        <dbReference type="ARBA" id="ARBA00036943"/>
    </source>
</evidence>
<evidence type="ECO:0000259" key="18">
    <source>
        <dbReference type="Pfam" id="PF01416"/>
    </source>
</evidence>
<keyword evidence="9" id="KW-0539">Nucleus</keyword>
<feature type="compositionally biased region" description="Basic and acidic residues" evidence="17">
    <location>
        <begin position="463"/>
        <end position="472"/>
    </location>
</feature>
<dbReference type="GO" id="GO:0031120">
    <property type="term" value="P:snRNA pseudouridine synthesis"/>
    <property type="evidence" value="ECO:0007669"/>
    <property type="project" value="UniProtKB-ARBA"/>
</dbReference>
<organism evidence="19 20">
    <name type="scientific">Wickerhamomyces mucosus</name>
    <dbReference type="NCBI Taxonomy" id="1378264"/>
    <lineage>
        <taxon>Eukaryota</taxon>
        <taxon>Fungi</taxon>
        <taxon>Dikarya</taxon>
        <taxon>Ascomycota</taxon>
        <taxon>Saccharomycotina</taxon>
        <taxon>Saccharomycetes</taxon>
        <taxon>Phaffomycetales</taxon>
        <taxon>Wickerhamomycetaceae</taxon>
        <taxon>Wickerhamomyces</taxon>
    </lineage>
</organism>
<evidence type="ECO:0000256" key="8">
    <source>
        <dbReference type="ARBA" id="ARBA00023235"/>
    </source>
</evidence>
<evidence type="ECO:0000256" key="12">
    <source>
        <dbReference type="ARBA" id="ARBA00073968"/>
    </source>
</evidence>
<dbReference type="GO" id="GO:1990481">
    <property type="term" value="P:mRNA pseudouridine synthesis"/>
    <property type="evidence" value="ECO:0007669"/>
    <property type="project" value="TreeGrafter"/>
</dbReference>
<dbReference type="Gene3D" id="3.30.70.660">
    <property type="entry name" value="Pseudouridine synthase I, catalytic domain, C-terminal subdomain"/>
    <property type="match status" value="1"/>
</dbReference>
<gene>
    <name evidence="19" type="ORF">WICMUC_005911</name>
</gene>
<dbReference type="Gene3D" id="3.30.70.580">
    <property type="entry name" value="Pseudouridine synthase I, catalytic domain, N-terminal subdomain"/>
    <property type="match status" value="1"/>
</dbReference>
<dbReference type="InterPro" id="IPR020094">
    <property type="entry name" value="TruA/RsuA/RluB/E/F_N"/>
</dbReference>
<dbReference type="FunFam" id="3.30.70.660:FF:000002">
    <property type="entry name" value="tRNA pseudouridine synthase"/>
    <property type="match status" value="1"/>
</dbReference>
<dbReference type="Pfam" id="PF01416">
    <property type="entry name" value="PseudoU_synth_1"/>
    <property type="match status" value="1"/>
</dbReference>
<dbReference type="SUPFAM" id="SSF55120">
    <property type="entry name" value="Pseudouridine synthase"/>
    <property type="match status" value="1"/>
</dbReference>
<reference evidence="19" key="1">
    <citation type="journal article" date="2021" name="Open Biol.">
        <title>Shared evolutionary footprints suggest mitochondrial oxidative damage underlies multiple complex I losses in fungi.</title>
        <authorList>
            <person name="Schikora-Tamarit M.A."/>
            <person name="Marcet-Houben M."/>
            <person name="Nosek J."/>
            <person name="Gabaldon T."/>
        </authorList>
    </citation>
    <scope>NUCLEOTIDE SEQUENCE</scope>
    <source>
        <strain evidence="19">CBS6341</strain>
    </source>
</reference>
<dbReference type="GO" id="GO:0005634">
    <property type="term" value="C:nucleus"/>
    <property type="evidence" value="ECO:0007669"/>
    <property type="project" value="UniProtKB-SubCell"/>
</dbReference>
<evidence type="ECO:0000256" key="13">
    <source>
        <dbReference type="ARBA" id="ARBA00079072"/>
    </source>
</evidence>
<dbReference type="AlphaFoldDB" id="A0A9P8P1K6"/>
<name>A0A9P8P1K6_9ASCO</name>
<comment type="caution">
    <text evidence="19">The sequence shown here is derived from an EMBL/GenBank/DDBJ whole genome shotgun (WGS) entry which is preliminary data.</text>
</comment>
<comment type="cofactor">
    <cofactor evidence="3">
        <name>Zn(2+)</name>
        <dbReference type="ChEBI" id="CHEBI:29105"/>
    </cofactor>
</comment>
<dbReference type="GO" id="GO:0003723">
    <property type="term" value="F:RNA binding"/>
    <property type="evidence" value="ECO:0007669"/>
    <property type="project" value="InterPro"/>
</dbReference>
<dbReference type="GO" id="GO:0009982">
    <property type="term" value="F:pseudouridine synthase activity"/>
    <property type="evidence" value="ECO:0007669"/>
    <property type="project" value="InterPro"/>
</dbReference>
<dbReference type="InterPro" id="IPR001406">
    <property type="entry name" value="PsdUridine_synth_TruA"/>
</dbReference>
<evidence type="ECO:0000256" key="17">
    <source>
        <dbReference type="SAM" id="MobiDB-lite"/>
    </source>
</evidence>
<feature type="compositionally biased region" description="Basic and acidic residues" evidence="17">
    <location>
        <begin position="505"/>
        <end position="535"/>
    </location>
</feature>
<evidence type="ECO:0000256" key="11">
    <source>
        <dbReference type="ARBA" id="ARBA00053072"/>
    </source>
</evidence>
<comment type="catalytic activity">
    <reaction evidence="2">
        <text>uridine in snRNA = pseudouridine in snRNA</text>
        <dbReference type="Rhea" id="RHEA:51124"/>
        <dbReference type="Rhea" id="RHEA-COMP:12891"/>
        <dbReference type="Rhea" id="RHEA-COMP:12892"/>
        <dbReference type="ChEBI" id="CHEBI:65314"/>
        <dbReference type="ChEBI" id="CHEBI:65315"/>
    </reaction>
</comment>
<evidence type="ECO:0000313" key="20">
    <source>
        <dbReference type="Proteomes" id="UP000769528"/>
    </source>
</evidence>
<evidence type="ECO:0000256" key="5">
    <source>
        <dbReference type="ARBA" id="ARBA00009375"/>
    </source>
</evidence>
<evidence type="ECO:0000256" key="3">
    <source>
        <dbReference type="ARBA" id="ARBA00001947"/>
    </source>
</evidence>
<evidence type="ECO:0000256" key="14">
    <source>
        <dbReference type="ARBA" id="ARBA00080858"/>
    </source>
</evidence>
<dbReference type="Proteomes" id="UP000769528">
    <property type="component" value="Unassembled WGS sequence"/>
</dbReference>
<dbReference type="EMBL" id="JAEUBF010001534">
    <property type="protein sequence ID" value="KAH3663472.1"/>
    <property type="molecule type" value="Genomic_DNA"/>
</dbReference>
<dbReference type="PANTHER" id="PTHR11142:SF4">
    <property type="entry name" value="PSEUDOURIDYLATE SYNTHASE 1 HOMOLOG"/>
    <property type="match status" value="1"/>
</dbReference>
<dbReference type="NCBIfam" id="TIGR00071">
    <property type="entry name" value="hisT_truA"/>
    <property type="match status" value="1"/>
</dbReference>
<keyword evidence="8" id="KW-0413">Isomerase</keyword>
<dbReference type="InterPro" id="IPR020103">
    <property type="entry name" value="PsdUridine_synth_cat_dom_sf"/>
</dbReference>
<accession>A0A9P8P1K6</accession>
<dbReference type="InterPro" id="IPR020097">
    <property type="entry name" value="PsdUridine_synth_TruA_a/b_dom"/>
</dbReference>
<dbReference type="FunFam" id="3.30.70.580:FF:000002">
    <property type="entry name" value="tRNA pseudouridine synthase"/>
    <property type="match status" value="1"/>
</dbReference>
<evidence type="ECO:0000256" key="15">
    <source>
        <dbReference type="PIRSR" id="PIRSR641708-1"/>
    </source>
</evidence>
<comment type="catalytic activity">
    <reaction evidence="10">
        <text>a uridine in tRNA = a pseudouridine in tRNA</text>
        <dbReference type="Rhea" id="RHEA:54572"/>
        <dbReference type="Rhea" id="RHEA-COMP:13339"/>
        <dbReference type="Rhea" id="RHEA-COMP:13934"/>
        <dbReference type="ChEBI" id="CHEBI:65314"/>
        <dbReference type="ChEBI" id="CHEBI:65315"/>
    </reaction>
</comment>
<evidence type="ECO:0000313" key="19">
    <source>
        <dbReference type="EMBL" id="KAH3663472.1"/>
    </source>
</evidence>
<proteinExistence type="inferred from homology"/>
<evidence type="ECO:0000256" key="1">
    <source>
        <dbReference type="ARBA" id="ARBA00001166"/>
    </source>
</evidence>
<dbReference type="GO" id="GO:0006397">
    <property type="term" value="P:mRNA processing"/>
    <property type="evidence" value="ECO:0007669"/>
    <property type="project" value="UniProtKB-KW"/>
</dbReference>
<dbReference type="CDD" id="cd02568">
    <property type="entry name" value="PseudoU_synth_PUS1_PUS2"/>
    <property type="match status" value="1"/>
</dbReference>
<dbReference type="OrthoDB" id="10256309at2759"/>
<evidence type="ECO:0000256" key="6">
    <source>
        <dbReference type="ARBA" id="ARBA00022664"/>
    </source>
</evidence>
<feature type="binding site" evidence="16">
    <location>
        <position position="166"/>
    </location>
    <ligand>
        <name>substrate</name>
    </ligand>
</feature>
<sequence>MDQPGEDTYKRGQILTINSLISKPDREYEVRENPNKILDAEGNPIQRKPKKKVAVMVGYCGTGYHGMQINPPAKTIEGDIYSALVKAGAVSQYNADDPKKSGFMRAARTDKGVHAAGNLISLKMTIEDEDILKKINDNLPPTIRIWGIERTNKAFDCRKMCGSRVYEYLIPTYSFLAPKPTSILAQRIKEADEKHPGKTRKDEESEEFWAKFDKEIQAAGFTEEDLTTIREHRALSKEDYDESNPTVRLVKRYKSIENRMKRSFRVSKEKLDLMRKATSFYLGHHNFHNFTLGKPFTDASAGRFMKNITVSEPFVIDQTEWSSIKIHGQSFMLHQIRKMIAMATLVVRSGCPLERINEAFNAEKINIPKAPALGLLLEQPVYTGYNQRLEDYGYKPIDFRKYAEEMDAFKMKHIYDKIYAEEVAENVFNGFFNFIDSHNGEHIFDFLTAKGITKLSKDELKEVQIPNEKEANENTDDDNSNENNNSKPKQQRETNKEFVTANNIKETKQNVKQESDGNKEEAKREVEETQEERSRTSITKLTKLEMILIPHIIIIIRLESLYCLAASDGQPLYNAYEQKTVPKLPNPETKAALIATPISPCNLEKMSAVIDIIVGIVAPKPKPAINKPP</sequence>
<evidence type="ECO:0000256" key="2">
    <source>
        <dbReference type="ARBA" id="ARBA00001832"/>
    </source>
</evidence>
<keyword evidence="20" id="KW-1185">Reference proteome</keyword>
<comment type="function">
    <text evidence="11">Formation of pseudouridine at positions 27 and 28 in the anticodon stem and loop of transfer RNAs; at positions 34 and 36 of intron-containing precursor tRNA(Ile) and at position 35 in the intron-containing tRNA(Tyr). Catalyzes pseudouridylation at position 44 in U2 snRNA. Also catalyzes pseudouridylation of mRNAs.</text>
</comment>
<dbReference type="InterPro" id="IPR020095">
    <property type="entry name" value="PsdUridine_synth_TruA_C"/>
</dbReference>
<dbReference type="InterPro" id="IPR041708">
    <property type="entry name" value="PUS1/PUS2-like"/>
</dbReference>